<sequence>MLRILGVSRSGYNAFRKHTPSAGQMKREQRMAEIGTIYEESHKIYGAPKIAAKMRQKGDRVSERTVGKYMKEIGIRACYRKQISMASLQKADRTEACFLQGSRSHNNK</sequence>
<dbReference type="Proteomes" id="UP001154420">
    <property type="component" value="Unassembled WGS sequence"/>
</dbReference>
<comment type="caution">
    <text evidence="2">The sequence shown here is derived from an EMBL/GenBank/DDBJ whole genome shotgun (WGS) entry which is preliminary data.</text>
</comment>
<dbReference type="InterPro" id="IPR025948">
    <property type="entry name" value="HTH-like_dom"/>
</dbReference>
<dbReference type="PANTHER" id="PTHR46889:SF4">
    <property type="entry name" value="TRANSPOSASE INSO FOR INSERTION SEQUENCE ELEMENT IS911B-RELATED"/>
    <property type="match status" value="1"/>
</dbReference>
<dbReference type="InterPro" id="IPR050900">
    <property type="entry name" value="Transposase_IS3/IS150/IS904"/>
</dbReference>
<reference evidence="2" key="1">
    <citation type="submission" date="2018-09" db="EMBL/GenBank/DDBJ databases">
        <title>Murine metabolic-syndrome-specific gut microbial biobank.</title>
        <authorList>
            <person name="Liu C."/>
        </authorList>
    </citation>
    <scope>NUCLEOTIDE SEQUENCE</scope>
    <source>
        <strain evidence="2">D42-62</strain>
    </source>
</reference>
<dbReference type="Pfam" id="PF13276">
    <property type="entry name" value="HTH_21"/>
    <property type="match status" value="1"/>
</dbReference>
<evidence type="ECO:0000313" key="3">
    <source>
        <dbReference type="Proteomes" id="UP001154420"/>
    </source>
</evidence>
<evidence type="ECO:0000259" key="1">
    <source>
        <dbReference type="Pfam" id="PF13276"/>
    </source>
</evidence>
<organism evidence="2 3">
    <name type="scientific">Parablautia muri</name>
    <dbReference type="NCBI Taxonomy" id="2320879"/>
    <lineage>
        <taxon>Bacteria</taxon>
        <taxon>Bacillati</taxon>
        <taxon>Bacillota</taxon>
        <taxon>Clostridia</taxon>
        <taxon>Lachnospirales</taxon>
        <taxon>Lachnospiraceae</taxon>
        <taxon>Parablautia</taxon>
    </lineage>
</organism>
<proteinExistence type="predicted"/>
<dbReference type="PANTHER" id="PTHR46889">
    <property type="entry name" value="TRANSPOSASE INSF FOR INSERTION SEQUENCE IS3B-RELATED"/>
    <property type="match status" value="1"/>
</dbReference>
<name>A0A9X5GQM1_9FIRM</name>
<dbReference type="EMBL" id="QZDT01000001">
    <property type="protein sequence ID" value="NBJ91195.1"/>
    <property type="molecule type" value="Genomic_DNA"/>
</dbReference>
<keyword evidence="3" id="KW-1185">Reference proteome</keyword>
<gene>
    <name evidence="2" type="ORF">D5281_01015</name>
</gene>
<protein>
    <recommendedName>
        <fullName evidence="1">HTH-like domain-containing protein</fullName>
    </recommendedName>
</protein>
<feature type="domain" description="HTH-like" evidence="1">
    <location>
        <begin position="28"/>
        <end position="81"/>
    </location>
</feature>
<dbReference type="AlphaFoldDB" id="A0A9X5GQM1"/>
<accession>A0A9X5GQM1</accession>
<evidence type="ECO:0000313" key="2">
    <source>
        <dbReference type="EMBL" id="NBJ91195.1"/>
    </source>
</evidence>